<dbReference type="GO" id="GO:0005524">
    <property type="term" value="F:ATP binding"/>
    <property type="evidence" value="ECO:0007669"/>
    <property type="project" value="UniProtKB-KW"/>
</dbReference>
<dbReference type="OrthoDB" id="1679618at2"/>
<dbReference type="GO" id="GO:0005886">
    <property type="term" value="C:plasma membrane"/>
    <property type="evidence" value="ECO:0007669"/>
    <property type="project" value="UniProtKB-SubCell"/>
</dbReference>
<protein>
    <submittedName>
        <fullName evidence="8">L-cystine import ATP-binding protein</fullName>
    </submittedName>
</protein>
<dbReference type="PROSITE" id="PS00211">
    <property type="entry name" value="ABC_TRANSPORTER_1"/>
    <property type="match status" value="1"/>
</dbReference>
<organism evidence="8 9">
    <name type="scientific">Liquorilactobacillus sucicola DSM 21376 = JCM 15457</name>
    <dbReference type="NCBI Taxonomy" id="1423806"/>
    <lineage>
        <taxon>Bacteria</taxon>
        <taxon>Bacillati</taxon>
        <taxon>Bacillota</taxon>
        <taxon>Bacilli</taxon>
        <taxon>Lactobacillales</taxon>
        <taxon>Lactobacillaceae</taxon>
        <taxon>Liquorilactobacillus</taxon>
    </lineage>
</organism>
<dbReference type="SUPFAM" id="SSF52540">
    <property type="entry name" value="P-loop containing nucleoside triphosphate hydrolases"/>
    <property type="match status" value="1"/>
</dbReference>
<dbReference type="PATRIC" id="fig|1423806.3.peg.798"/>
<keyword evidence="5 8" id="KW-0067">ATP-binding</keyword>
<gene>
    <name evidence="8" type="ORF">FD15_GL000786</name>
</gene>
<comment type="caution">
    <text evidence="8">The sequence shown here is derived from an EMBL/GenBank/DDBJ whole genome shotgun (WGS) entry which is preliminary data.</text>
</comment>
<name>A0A023CY92_9LACO</name>
<accession>A0A023CY92</accession>
<dbReference type="EMBL" id="AYZF01000002">
    <property type="protein sequence ID" value="KRN07504.1"/>
    <property type="molecule type" value="Genomic_DNA"/>
</dbReference>
<sequence length="247" mass="27760">MIEVRNLSQSISKHKILDNIDFSVAKGEVVSIIGPSGAGKTTFLRCINLLNTPDQGVIDFNGKVINFPRVKMKDVLEIRRKTAMVFQQYALFRNKTAFQNITEGLVVARKIDKERANEIAENLLKKVGLYEKRNAYPAELSGGQQQRIGISRALALDPELILFDEPTSALDPELVGDTLELIKNVAATRVKQAMIVVTHEMQFAHDVSDRIVFMENGAILDEGTPRQILENPQNPRIQNFLKSVRYN</sequence>
<dbReference type="GO" id="GO:0015424">
    <property type="term" value="F:ABC-type amino acid transporter activity"/>
    <property type="evidence" value="ECO:0007669"/>
    <property type="project" value="InterPro"/>
</dbReference>
<dbReference type="Gene3D" id="3.40.50.300">
    <property type="entry name" value="P-loop containing nucleotide triphosphate hydrolases"/>
    <property type="match status" value="1"/>
</dbReference>
<feature type="domain" description="ABC transporter" evidence="7">
    <location>
        <begin position="2"/>
        <end position="241"/>
    </location>
</feature>
<evidence type="ECO:0000256" key="4">
    <source>
        <dbReference type="ARBA" id="ARBA00022741"/>
    </source>
</evidence>
<evidence type="ECO:0000256" key="3">
    <source>
        <dbReference type="ARBA" id="ARBA00022475"/>
    </source>
</evidence>
<keyword evidence="6" id="KW-0472">Membrane</keyword>
<dbReference type="InterPro" id="IPR030679">
    <property type="entry name" value="ABC_ATPase_HisP-typ"/>
</dbReference>
<dbReference type="GO" id="GO:0016887">
    <property type="term" value="F:ATP hydrolysis activity"/>
    <property type="evidence" value="ECO:0007669"/>
    <property type="project" value="InterPro"/>
</dbReference>
<keyword evidence="4" id="KW-0547">Nucleotide-binding</keyword>
<dbReference type="PANTHER" id="PTHR43166">
    <property type="entry name" value="AMINO ACID IMPORT ATP-BINDING PROTEIN"/>
    <property type="match status" value="1"/>
</dbReference>
<dbReference type="SMART" id="SM00382">
    <property type="entry name" value="AAA"/>
    <property type="match status" value="1"/>
</dbReference>
<dbReference type="Pfam" id="PF00005">
    <property type="entry name" value="ABC_tran"/>
    <property type="match status" value="1"/>
</dbReference>
<dbReference type="STRING" id="1423806.FD15_GL000786"/>
<evidence type="ECO:0000313" key="8">
    <source>
        <dbReference type="EMBL" id="KRN07504.1"/>
    </source>
</evidence>
<dbReference type="InterPro" id="IPR003439">
    <property type="entry name" value="ABC_transporter-like_ATP-bd"/>
</dbReference>
<dbReference type="InterPro" id="IPR017871">
    <property type="entry name" value="ABC_transporter-like_CS"/>
</dbReference>
<keyword evidence="2" id="KW-0813">Transport</keyword>
<proteinExistence type="predicted"/>
<reference evidence="8 9" key="1">
    <citation type="journal article" date="2015" name="Genome Announc.">
        <title>Expanding the biotechnology potential of lactobacilli through comparative genomics of 213 strains and associated genera.</title>
        <authorList>
            <person name="Sun Z."/>
            <person name="Harris H.M."/>
            <person name="McCann A."/>
            <person name="Guo C."/>
            <person name="Argimon S."/>
            <person name="Zhang W."/>
            <person name="Yang X."/>
            <person name="Jeffery I.B."/>
            <person name="Cooney J.C."/>
            <person name="Kagawa T.F."/>
            <person name="Liu W."/>
            <person name="Song Y."/>
            <person name="Salvetti E."/>
            <person name="Wrobel A."/>
            <person name="Rasinkangas P."/>
            <person name="Parkhill J."/>
            <person name="Rea M.C."/>
            <person name="O'Sullivan O."/>
            <person name="Ritari J."/>
            <person name="Douillard F.P."/>
            <person name="Paul Ross R."/>
            <person name="Yang R."/>
            <person name="Briner A.E."/>
            <person name="Felis G.E."/>
            <person name="de Vos W.M."/>
            <person name="Barrangou R."/>
            <person name="Klaenhammer T.R."/>
            <person name="Caufield P.W."/>
            <person name="Cui Y."/>
            <person name="Zhang H."/>
            <person name="O'Toole P.W."/>
        </authorList>
    </citation>
    <scope>NUCLEOTIDE SEQUENCE [LARGE SCALE GENOMIC DNA]</scope>
    <source>
        <strain evidence="8 9">DSM 21376</strain>
    </source>
</reference>
<comment type="subcellular location">
    <subcellularLocation>
        <location evidence="1">Cell membrane</location>
        <topology evidence="1">Peripheral membrane protein</topology>
    </subcellularLocation>
</comment>
<dbReference type="PIRSF" id="PIRSF039085">
    <property type="entry name" value="ABC_ATPase_HisP"/>
    <property type="match status" value="1"/>
</dbReference>
<dbReference type="RefSeq" id="WP_034989128.1">
    <property type="nucleotide sequence ID" value="NZ_AYZF01000002.1"/>
</dbReference>
<dbReference type="AlphaFoldDB" id="A0A023CY92"/>
<dbReference type="InterPro" id="IPR050086">
    <property type="entry name" value="MetN_ABC_transporter-like"/>
</dbReference>
<evidence type="ECO:0000256" key="2">
    <source>
        <dbReference type="ARBA" id="ARBA00022448"/>
    </source>
</evidence>
<keyword evidence="9" id="KW-1185">Reference proteome</keyword>
<evidence type="ECO:0000256" key="1">
    <source>
        <dbReference type="ARBA" id="ARBA00004202"/>
    </source>
</evidence>
<dbReference type="Proteomes" id="UP000050961">
    <property type="component" value="Unassembled WGS sequence"/>
</dbReference>
<dbReference type="PROSITE" id="PS50893">
    <property type="entry name" value="ABC_TRANSPORTER_2"/>
    <property type="match status" value="1"/>
</dbReference>
<dbReference type="PANTHER" id="PTHR43166:SF35">
    <property type="entry name" value="L-CYSTINE IMPORT ATP-BINDING PROTEIN TCYN"/>
    <property type="match status" value="1"/>
</dbReference>
<keyword evidence="3" id="KW-1003">Cell membrane</keyword>
<dbReference type="InterPro" id="IPR027417">
    <property type="entry name" value="P-loop_NTPase"/>
</dbReference>
<evidence type="ECO:0000256" key="5">
    <source>
        <dbReference type="ARBA" id="ARBA00022840"/>
    </source>
</evidence>
<dbReference type="eggNOG" id="COG1126">
    <property type="taxonomic scope" value="Bacteria"/>
</dbReference>
<dbReference type="InterPro" id="IPR003593">
    <property type="entry name" value="AAA+_ATPase"/>
</dbReference>
<evidence type="ECO:0000256" key="6">
    <source>
        <dbReference type="ARBA" id="ARBA00023136"/>
    </source>
</evidence>
<evidence type="ECO:0000259" key="7">
    <source>
        <dbReference type="PROSITE" id="PS50893"/>
    </source>
</evidence>
<evidence type="ECO:0000313" key="9">
    <source>
        <dbReference type="Proteomes" id="UP000050961"/>
    </source>
</evidence>